<gene>
    <name evidence="2" type="ORF">D0T11_20365</name>
</gene>
<feature type="compositionally biased region" description="Polar residues" evidence="1">
    <location>
        <begin position="484"/>
        <end position="495"/>
    </location>
</feature>
<keyword evidence="3" id="KW-1185">Reference proteome</keyword>
<dbReference type="Proteomes" id="UP000284250">
    <property type="component" value="Unassembled WGS sequence"/>
</dbReference>
<proteinExistence type="predicted"/>
<reference evidence="2 3" key="1">
    <citation type="submission" date="2019-01" db="EMBL/GenBank/DDBJ databases">
        <title>Hymenobacter humicola sp. nov., isolated from soils in Antarctica.</title>
        <authorList>
            <person name="Sedlacek I."/>
            <person name="Holochova P."/>
            <person name="Kralova S."/>
            <person name="Pantucek R."/>
            <person name="Stankova E."/>
            <person name="Vrbovska V."/>
            <person name="Kristofova L."/>
            <person name="Svec P."/>
            <person name="Busse H.-J."/>
        </authorList>
    </citation>
    <scope>NUCLEOTIDE SEQUENCE [LARGE SCALE GENOMIC DNA]</scope>
    <source>
        <strain evidence="2 3">CCM 8852</strain>
    </source>
</reference>
<name>A0A418QJZ3_9BACT</name>
<feature type="region of interest" description="Disordered" evidence="1">
    <location>
        <begin position="477"/>
        <end position="503"/>
    </location>
</feature>
<feature type="region of interest" description="Disordered" evidence="1">
    <location>
        <begin position="664"/>
        <end position="688"/>
    </location>
</feature>
<evidence type="ECO:0000313" key="3">
    <source>
        <dbReference type="Proteomes" id="UP000284250"/>
    </source>
</evidence>
<protein>
    <submittedName>
        <fullName evidence="2">Uncharacterized protein</fullName>
    </submittedName>
</protein>
<dbReference type="EMBL" id="QYCN01000055">
    <property type="protein sequence ID" value="RIY05452.1"/>
    <property type="molecule type" value="Genomic_DNA"/>
</dbReference>
<organism evidence="2 3">
    <name type="scientific">Hymenobacter rubripertinctus</name>
    <dbReference type="NCBI Taxonomy" id="2029981"/>
    <lineage>
        <taxon>Bacteria</taxon>
        <taxon>Pseudomonadati</taxon>
        <taxon>Bacteroidota</taxon>
        <taxon>Cytophagia</taxon>
        <taxon>Cytophagales</taxon>
        <taxon>Hymenobacteraceae</taxon>
        <taxon>Hymenobacter</taxon>
    </lineage>
</organism>
<dbReference type="AlphaFoldDB" id="A0A418QJZ3"/>
<feature type="compositionally biased region" description="Polar residues" evidence="1">
    <location>
        <begin position="671"/>
        <end position="683"/>
    </location>
</feature>
<evidence type="ECO:0000313" key="2">
    <source>
        <dbReference type="EMBL" id="RIY05452.1"/>
    </source>
</evidence>
<comment type="caution">
    <text evidence="2">The sequence shown here is derived from an EMBL/GenBank/DDBJ whole genome shotgun (WGS) entry which is preliminary data.</text>
</comment>
<accession>A0A418QJZ3</accession>
<sequence length="1012" mass="108756">MVGLTPAAVLRTTPQADAQNFSPLHLSSIEFREEDLPWRYSPEAVTTTDQVRPWCFLLVLEEDEFNILPQNAAPLPSITIKTGVPLPDFSQLPLLAHVQVNRVLDTSSATSVEEFLAGPLQQNPALAFSRLFSPRRLKENTRYVAFLLPTYEAGRRAGLGQPIQPDPNQPITATTAAWSASPSNGSITAPRDFPVYHQWSFQTGTDSDFESLARRLTPANTTLTGVNQLSLTTPLGAGSEAPATYTLDLPGVLEPLGTTTPNLPGPVANSMYQALAPGFVPGLVGSGGRPVVAPPLYGRAYLPAAALPDPAGGNVLAAWPEQANLDPRYRVVAALGSQLVQEQQQEYVQRAWDQVQDVLVANLNLRGLQFGLETSAALRRQHLPTVTASAATNLGSAEDTALRSNSLGTDAADATTLPGGLANYGLQLTALAQPRVRLGATGLSARETIRRSNVPLGAFSPTFRRLLRPFGPYQVNLAGRPLRPTQQPAPETEQSPLGPGTSLRQRDELLSQLQSGQVRASAPKDQLIRAYQFDDTALNGLLADEQAVPTVLRVLDEQGYREVTDAQLLTEFGAAFSDLRTRTRFRTIDPVQPRLDLSALKAGIVAGTDPERVLTSRAQQALTTVSKFITGDFESADFAAEDFLVDEVLEGVTIAQPQPLPLSAPQELSQETSGDAEQVTVSKPSGGEESALLTSLTGTVSPLNATTFGPPIKSVQVAPVFQDALGEQLRRRHPELLLPGLADFPADTVALMQINRAFIEAYLLGANHALGSELLWRGFPVDLRASYFRQFWDVSDYLNTLPVAEATPAALAQREERLRDVAPLLSWNGRMLGANPGAGPGAQVVMVARAELLQRFPNTVICAQPARLIPGSTTGEMEPDQDATRTRYPVYRLPIGQDLVALAFDLTPAEALGDDPAQPEGYFFTFLERPGEPQFGLDDSGPNDTSAILSSWNNLSWTYLGVAPGSNLTISTTGKPTVSTGSVQQVTNSAHLAYALFQQPVMVAIAARQLLG</sequence>
<evidence type="ECO:0000256" key="1">
    <source>
        <dbReference type="SAM" id="MobiDB-lite"/>
    </source>
</evidence>